<dbReference type="EMBL" id="DUHE01000243">
    <property type="protein sequence ID" value="HII84883.1"/>
    <property type="molecule type" value="Genomic_DNA"/>
</dbReference>
<dbReference type="AlphaFoldDB" id="A0A7J4TMY8"/>
<proteinExistence type="predicted"/>
<comment type="caution">
    <text evidence="3">The sequence shown here is derived from an EMBL/GenBank/DDBJ whole genome shotgun (WGS) entry which is preliminary data.</text>
</comment>
<dbReference type="InterPro" id="IPR000253">
    <property type="entry name" value="FHA_dom"/>
</dbReference>
<feature type="transmembrane region" description="Helical" evidence="1">
    <location>
        <begin position="7"/>
        <end position="25"/>
    </location>
</feature>
<reference evidence="4" key="1">
    <citation type="journal article" date="2020" name="bioRxiv">
        <title>A rank-normalized archaeal taxonomy based on genome phylogeny resolves widespread incomplete and uneven classifications.</title>
        <authorList>
            <person name="Rinke C."/>
            <person name="Chuvochina M."/>
            <person name="Mussig A.J."/>
            <person name="Chaumeil P.-A."/>
            <person name="Waite D.W."/>
            <person name="Whitman W.B."/>
            <person name="Parks D.H."/>
            <person name="Hugenholtz P."/>
        </authorList>
    </citation>
    <scope>NUCLEOTIDE SEQUENCE [LARGE SCALE GENOMIC DNA]</scope>
</reference>
<dbReference type="CDD" id="cd00060">
    <property type="entry name" value="FHA"/>
    <property type="match status" value="1"/>
</dbReference>
<evidence type="ECO:0000313" key="3">
    <source>
        <dbReference type="EMBL" id="HII84883.1"/>
    </source>
</evidence>
<evidence type="ECO:0000259" key="2">
    <source>
        <dbReference type="PROSITE" id="PS50006"/>
    </source>
</evidence>
<evidence type="ECO:0000256" key="1">
    <source>
        <dbReference type="SAM" id="Phobius"/>
    </source>
</evidence>
<evidence type="ECO:0000313" key="4">
    <source>
        <dbReference type="Proteomes" id="UP000586031"/>
    </source>
</evidence>
<dbReference type="SMART" id="SM00240">
    <property type="entry name" value="FHA"/>
    <property type="match status" value="1"/>
</dbReference>
<keyword evidence="1" id="KW-0812">Transmembrane</keyword>
<accession>A0A7J4TMY8</accession>
<dbReference type="PROSITE" id="PS50006">
    <property type="entry name" value="FHA_DOMAIN"/>
    <property type="match status" value="1"/>
</dbReference>
<gene>
    <name evidence="3" type="ORF">HA271_08675</name>
</gene>
<name>A0A7J4TMY8_9EURY</name>
<keyword evidence="1" id="KW-1133">Transmembrane helix</keyword>
<keyword evidence="1" id="KW-0472">Membrane</keyword>
<feature type="transmembrane region" description="Helical" evidence="1">
    <location>
        <begin position="37"/>
        <end position="58"/>
    </location>
</feature>
<organism evidence="3 4">
    <name type="scientific">Methanobacterium subterraneum</name>
    <dbReference type="NCBI Taxonomy" id="59277"/>
    <lineage>
        <taxon>Archaea</taxon>
        <taxon>Methanobacteriati</taxon>
        <taxon>Methanobacteriota</taxon>
        <taxon>Methanomada group</taxon>
        <taxon>Methanobacteria</taxon>
        <taxon>Methanobacteriales</taxon>
        <taxon>Methanobacteriaceae</taxon>
        <taxon>Methanobacterium</taxon>
    </lineage>
</organism>
<dbReference type="Proteomes" id="UP000586031">
    <property type="component" value="Unassembled WGS sequence"/>
</dbReference>
<feature type="domain" description="FHA" evidence="2">
    <location>
        <begin position="98"/>
        <end position="149"/>
    </location>
</feature>
<dbReference type="InterPro" id="IPR008984">
    <property type="entry name" value="SMAD_FHA_dom_sf"/>
</dbReference>
<protein>
    <submittedName>
        <fullName evidence="3">FHA domain-containing protein</fullName>
    </submittedName>
</protein>
<dbReference type="SUPFAM" id="SSF49879">
    <property type="entry name" value="SMAD/FHA domain"/>
    <property type="match status" value="1"/>
</dbReference>
<dbReference type="Gene3D" id="2.60.200.20">
    <property type="match status" value="1"/>
</dbReference>
<sequence>MSQKQIIIITIGSVVLLIILSFIFGRDALLNWLHIRWVDVVIALILAVICGFGIEFIYRKYSSKSKLALTTMVMKPRKLLAKLVLPDGNHMTITQYERIFGREDFLGILLSDELMFIGKEHFKLTRLDDGFYIEDMDTKNGTTVNGEDIKGLGKIKLKNKDQIVMAQTLTVSYHEEDVE</sequence>
<dbReference type="Pfam" id="PF00498">
    <property type="entry name" value="FHA"/>
    <property type="match status" value="1"/>
</dbReference>